<dbReference type="OrthoDB" id="6430772at2"/>
<evidence type="ECO:0000259" key="3">
    <source>
        <dbReference type="PROSITE" id="PS50977"/>
    </source>
</evidence>
<keyword evidence="1 2" id="KW-0238">DNA-binding</keyword>
<feature type="domain" description="HTH tetR-type" evidence="3">
    <location>
        <begin position="6"/>
        <end position="66"/>
    </location>
</feature>
<feature type="DNA-binding region" description="H-T-H motif" evidence="2">
    <location>
        <begin position="29"/>
        <end position="48"/>
    </location>
</feature>
<reference evidence="4 5" key="1">
    <citation type="submission" date="2016-10" db="EMBL/GenBank/DDBJ databases">
        <authorList>
            <person name="de Groot N.N."/>
        </authorList>
    </citation>
    <scope>NUCLEOTIDE SEQUENCE [LARGE SCALE GENOMIC DNA]</scope>
    <source>
        <strain evidence="4 5">DSM 28286</strain>
    </source>
</reference>
<dbReference type="SUPFAM" id="SSF46689">
    <property type="entry name" value="Homeodomain-like"/>
    <property type="match status" value="1"/>
</dbReference>
<dbReference type="PROSITE" id="PS50977">
    <property type="entry name" value="HTH_TETR_2"/>
    <property type="match status" value="1"/>
</dbReference>
<dbReference type="InterPro" id="IPR050624">
    <property type="entry name" value="HTH-type_Tx_Regulator"/>
</dbReference>
<dbReference type="AlphaFoldDB" id="A0A1I5YJB4"/>
<evidence type="ECO:0000256" key="2">
    <source>
        <dbReference type="PROSITE-ProRule" id="PRU00335"/>
    </source>
</evidence>
<sequence>MKLRDENKIARIYKATLKLVKATGLSGVTMQAVAKEAKIATGTLYIYFQNKETLIASLFQACIKNSQGSFFKNYDAKAPFKVGFHTIWLNVLHHRLLRFEESLFIEQAFHSPYIDEQIKVEAKKMFEPLKELLARGKKEHLVKDVDNFWLTAFMIGSINEISRRVNYYNKKLNPEVIDLNFQLCWDGIKA</sequence>
<dbReference type="Pfam" id="PF22604">
    <property type="entry name" value="TetR_HI_0893_C"/>
    <property type="match status" value="1"/>
</dbReference>
<proteinExistence type="predicted"/>
<evidence type="ECO:0000256" key="1">
    <source>
        <dbReference type="ARBA" id="ARBA00023125"/>
    </source>
</evidence>
<dbReference type="PROSITE" id="PS01081">
    <property type="entry name" value="HTH_TETR_1"/>
    <property type="match status" value="1"/>
</dbReference>
<keyword evidence="5" id="KW-1185">Reference proteome</keyword>
<name>A0A1I5YJB4_9BACT</name>
<gene>
    <name evidence="4" type="ORF">SAMN05444277_112107</name>
</gene>
<dbReference type="PRINTS" id="PR00455">
    <property type="entry name" value="HTHTETR"/>
</dbReference>
<dbReference type="PANTHER" id="PTHR43479">
    <property type="entry name" value="ACREF/ENVCD OPERON REPRESSOR-RELATED"/>
    <property type="match status" value="1"/>
</dbReference>
<dbReference type="InterPro" id="IPR054422">
    <property type="entry name" value="TetR-like_HI_0893_C"/>
</dbReference>
<dbReference type="Gene3D" id="1.10.357.10">
    <property type="entry name" value="Tetracycline Repressor, domain 2"/>
    <property type="match status" value="1"/>
</dbReference>
<dbReference type="InterPro" id="IPR036271">
    <property type="entry name" value="Tet_transcr_reg_TetR-rel_C_sf"/>
</dbReference>
<protein>
    <submittedName>
        <fullName evidence="4">Transcriptional regulator, TetR family</fullName>
    </submittedName>
</protein>
<evidence type="ECO:0000313" key="4">
    <source>
        <dbReference type="EMBL" id="SFQ44278.1"/>
    </source>
</evidence>
<accession>A0A1I5YJB4</accession>
<dbReference type="SUPFAM" id="SSF48498">
    <property type="entry name" value="Tetracyclin repressor-like, C-terminal domain"/>
    <property type="match status" value="1"/>
</dbReference>
<dbReference type="Proteomes" id="UP000199031">
    <property type="component" value="Unassembled WGS sequence"/>
</dbReference>
<dbReference type="EMBL" id="FOXQ01000012">
    <property type="protein sequence ID" value="SFQ44278.1"/>
    <property type="molecule type" value="Genomic_DNA"/>
</dbReference>
<dbReference type="InterPro" id="IPR023772">
    <property type="entry name" value="DNA-bd_HTH_TetR-type_CS"/>
</dbReference>
<dbReference type="GO" id="GO:0003677">
    <property type="term" value="F:DNA binding"/>
    <property type="evidence" value="ECO:0007669"/>
    <property type="project" value="UniProtKB-UniRule"/>
</dbReference>
<organism evidence="4 5">
    <name type="scientific">Parafilimonas terrae</name>
    <dbReference type="NCBI Taxonomy" id="1465490"/>
    <lineage>
        <taxon>Bacteria</taxon>
        <taxon>Pseudomonadati</taxon>
        <taxon>Bacteroidota</taxon>
        <taxon>Chitinophagia</taxon>
        <taxon>Chitinophagales</taxon>
        <taxon>Chitinophagaceae</taxon>
        <taxon>Parafilimonas</taxon>
    </lineage>
</organism>
<dbReference type="PANTHER" id="PTHR43479:SF11">
    <property type="entry name" value="ACREF_ENVCD OPERON REPRESSOR-RELATED"/>
    <property type="match status" value="1"/>
</dbReference>
<dbReference type="InterPro" id="IPR001647">
    <property type="entry name" value="HTH_TetR"/>
</dbReference>
<dbReference type="STRING" id="1465490.SAMN05444277_112107"/>
<dbReference type="InterPro" id="IPR009057">
    <property type="entry name" value="Homeodomain-like_sf"/>
</dbReference>
<dbReference type="RefSeq" id="WP_090661568.1">
    <property type="nucleotide sequence ID" value="NZ_FOXQ01000012.1"/>
</dbReference>
<dbReference type="Pfam" id="PF00440">
    <property type="entry name" value="TetR_N"/>
    <property type="match status" value="1"/>
</dbReference>
<evidence type="ECO:0000313" key="5">
    <source>
        <dbReference type="Proteomes" id="UP000199031"/>
    </source>
</evidence>